<feature type="binding site" evidence="12">
    <location>
        <position position="65"/>
    </location>
    <ligand>
        <name>CoA</name>
        <dbReference type="ChEBI" id="CHEBI:57287"/>
    </ligand>
</feature>
<keyword evidence="13" id="KW-0460">Magnesium</keyword>
<evidence type="ECO:0000256" key="8">
    <source>
        <dbReference type="ARBA" id="ARBA00029894"/>
    </source>
</evidence>
<reference evidence="16 17" key="1">
    <citation type="submission" date="2018-04" db="EMBL/GenBank/DDBJ databases">
        <title>Pseudomonas sp. nov., isolated from mangrove soil.</title>
        <authorList>
            <person name="Chen C."/>
        </authorList>
    </citation>
    <scope>NUCLEOTIDE SEQUENCE [LARGE SCALE GENOMIC DNA]</scope>
    <source>
        <strain evidence="16 17">TC-11</strain>
    </source>
</reference>
<comment type="pathway">
    <text evidence="2">Siderophore biosynthesis; enterobactin biosynthesis.</text>
</comment>
<feature type="binding site" evidence="12">
    <location>
        <position position="169"/>
    </location>
    <ligand>
        <name>CoA</name>
        <dbReference type="ChEBI" id="CHEBI:57287"/>
    </ligand>
</feature>
<dbReference type="Gene3D" id="3.90.470.20">
    <property type="entry name" value="4'-phosphopantetheinyl transferase domain"/>
    <property type="match status" value="1"/>
</dbReference>
<evidence type="ECO:0000256" key="4">
    <source>
        <dbReference type="ARBA" id="ARBA00011503"/>
    </source>
</evidence>
<comment type="similarity">
    <text evidence="3">Belongs to the P-Pant transferase superfamily. EntD family.</text>
</comment>
<evidence type="ECO:0000256" key="9">
    <source>
        <dbReference type="ARBA" id="ARBA00031996"/>
    </source>
</evidence>
<dbReference type="GO" id="GO:0009239">
    <property type="term" value="P:enterobactin biosynthetic process"/>
    <property type="evidence" value="ECO:0007669"/>
    <property type="project" value="UniProtKB-UniPathway"/>
</dbReference>
<evidence type="ECO:0000313" key="16">
    <source>
        <dbReference type="EMBL" id="PTU76027.1"/>
    </source>
</evidence>
<comment type="subunit">
    <text evidence="4">EntB, EntD, EntE, and EntF form a multienzyme complex called enterobactin synthase.</text>
</comment>
<comment type="caution">
    <text evidence="16">The sequence shown here is derived from an EMBL/GenBank/DDBJ whole genome shotgun (WGS) entry which is preliminary data.</text>
</comment>
<comment type="catalytic activity">
    <reaction evidence="11">
        <text>apo-[peptidyl-carrier protein] + CoA = holo-[peptidyl-carrier protein] + adenosine 3',5'-bisphosphate + H(+)</text>
        <dbReference type="Rhea" id="RHEA:46228"/>
        <dbReference type="Rhea" id="RHEA-COMP:11479"/>
        <dbReference type="Rhea" id="RHEA-COMP:11480"/>
        <dbReference type="ChEBI" id="CHEBI:15378"/>
        <dbReference type="ChEBI" id="CHEBI:29999"/>
        <dbReference type="ChEBI" id="CHEBI:57287"/>
        <dbReference type="ChEBI" id="CHEBI:58343"/>
        <dbReference type="ChEBI" id="CHEBI:64479"/>
    </reaction>
</comment>
<keyword evidence="6 16" id="KW-0808">Transferase</keyword>
<evidence type="ECO:0000259" key="15">
    <source>
        <dbReference type="Pfam" id="PF17837"/>
    </source>
</evidence>
<evidence type="ECO:0000256" key="10">
    <source>
        <dbReference type="ARBA" id="ARBA00049176"/>
    </source>
</evidence>
<feature type="domain" description="4'-phosphopantetheinyl transferase" evidence="14">
    <location>
        <begin position="119"/>
        <end position="220"/>
    </location>
</feature>
<keyword evidence="17" id="KW-1185">Reference proteome</keyword>
<evidence type="ECO:0000256" key="7">
    <source>
        <dbReference type="ARBA" id="ARBA00023191"/>
    </source>
</evidence>
<feature type="binding site" evidence="13">
    <location>
        <position position="124"/>
    </location>
    <ligand>
        <name>Mg(2+)</name>
        <dbReference type="ChEBI" id="CHEBI:18420"/>
    </ligand>
</feature>
<dbReference type="GO" id="GO:0005886">
    <property type="term" value="C:plasma membrane"/>
    <property type="evidence" value="ECO:0007669"/>
    <property type="project" value="TreeGrafter"/>
</dbReference>
<dbReference type="AlphaFoldDB" id="A0A2T5PE94"/>
<dbReference type="InterPro" id="IPR008278">
    <property type="entry name" value="4-PPantetheinyl_Trfase_dom"/>
</dbReference>
<dbReference type="InterPro" id="IPR037143">
    <property type="entry name" value="4-PPantetheinyl_Trfase_dom_sf"/>
</dbReference>
<feature type="binding site" evidence="12">
    <location>
        <begin position="101"/>
        <end position="102"/>
    </location>
    <ligand>
        <name>CoA</name>
        <dbReference type="ChEBI" id="CHEBI:57287"/>
    </ligand>
</feature>
<dbReference type="Proteomes" id="UP000244064">
    <property type="component" value="Unassembled WGS sequence"/>
</dbReference>
<evidence type="ECO:0000256" key="11">
    <source>
        <dbReference type="ARBA" id="ARBA00049191"/>
    </source>
</evidence>
<evidence type="ECO:0000256" key="13">
    <source>
        <dbReference type="PIRSR" id="PIRSR603542-2"/>
    </source>
</evidence>
<gene>
    <name evidence="16" type="ORF">DBO85_02765</name>
</gene>
<dbReference type="PRINTS" id="PR01399">
    <property type="entry name" value="ENTSNTHTASED"/>
</dbReference>
<dbReference type="GO" id="GO:0000287">
    <property type="term" value="F:magnesium ion binding"/>
    <property type="evidence" value="ECO:0007669"/>
    <property type="project" value="InterPro"/>
</dbReference>
<dbReference type="GO" id="GO:0008897">
    <property type="term" value="F:holo-[acyl-carrier-protein] synthase activity"/>
    <property type="evidence" value="ECO:0007669"/>
    <property type="project" value="InterPro"/>
</dbReference>
<proteinExistence type="inferred from homology"/>
<dbReference type="SUPFAM" id="SSF56214">
    <property type="entry name" value="4'-phosphopantetheinyl transferase"/>
    <property type="match status" value="1"/>
</dbReference>
<dbReference type="Pfam" id="PF01648">
    <property type="entry name" value="ACPS"/>
    <property type="match status" value="1"/>
</dbReference>
<feature type="domain" description="4'-phosphopantetheinyl transferase N-terminal" evidence="15">
    <location>
        <begin position="51"/>
        <end position="112"/>
    </location>
</feature>
<keyword evidence="7" id="KW-0259">Enterobactin biosynthesis</keyword>
<comment type="cofactor">
    <cofactor evidence="13">
        <name>Mg(2+)</name>
        <dbReference type="ChEBI" id="CHEBI:18420"/>
    </cofactor>
</comment>
<name>A0A2T5PE94_9PSED</name>
<evidence type="ECO:0000256" key="12">
    <source>
        <dbReference type="PIRSR" id="PIRSR603542-1"/>
    </source>
</evidence>
<dbReference type="EMBL" id="QASN01000003">
    <property type="protein sequence ID" value="PTU76027.1"/>
    <property type="molecule type" value="Genomic_DNA"/>
</dbReference>
<evidence type="ECO:0000259" key="14">
    <source>
        <dbReference type="Pfam" id="PF01648"/>
    </source>
</evidence>
<protein>
    <recommendedName>
        <fullName evidence="5">Enterobactin synthase component D</fullName>
    </recommendedName>
    <alternativeName>
        <fullName evidence="8">4'-phosphopantetheinyl transferase EntD</fullName>
    </alternativeName>
    <alternativeName>
        <fullName evidence="9">Enterochelin synthase D</fullName>
    </alternativeName>
</protein>
<dbReference type="InterPro" id="IPR003542">
    <property type="entry name" value="Enbac_synth_compD-like"/>
</dbReference>
<evidence type="ECO:0000256" key="1">
    <source>
        <dbReference type="ARBA" id="ARBA00003937"/>
    </source>
</evidence>
<keyword evidence="13" id="KW-0479">Metal-binding</keyword>
<organism evidence="16 17">
    <name type="scientific">Pseudomonas mangrovi</name>
    <dbReference type="NCBI Taxonomy" id="2161748"/>
    <lineage>
        <taxon>Bacteria</taxon>
        <taxon>Pseudomonadati</taxon>
        <taxon>Pseudomonadota</taxon>
        <taxon>Gammaproteobacteria</taxon>
        <taxon>Pseudomonadales</taxon>
        <taxon>Pseudomonadaceae</taxon>
        <taxon>Pseudomonas</taxon>
    </lineage>
</organism>
<evidence type="ECO:0000256" key="3">
    <source>
        <dbReference type="ARBA" id="ARBA00008342"/>
    </source>
</evidence>
<evidence type="ECO:0000256" key="6">
    <source>
        <dbReference type="ARBA" id="ARBA00022679"/>
    </source>
</evidence>
<dbReference type="InterPro" id="IPR041354">
    <property type="entry name" value="4PPT_N"/>
</dbReference>
<evidence type="ECO:0000313" key="17">
    <source>
        <dbReference type="Proteomes" id="UP000244064"/>
    </source>
</evidence>
<dbReference type="PANTHER" id="PTHR38096:SF1">
    <property type="entry name" value="ENTEROBACTIN SYNTHASE COMPONENT D"/>
    <property type="match status" value="1"/>
</dbReference>
<comment type="function">
    <text evidence="1">Involved in the biosynthesis of the siderophore enterobactin (enterochelin), which is a macrocyclic trimeric lactone of N-(2,3-dihydroxybenzoyl)-serine. The serine trilactone serves as a scaffolding for the three catechol functionalities that provide hexadentate coordination for the tightly ligated iron(2+) atoms. Plays an essential role in the assembly of the enterobactin by catalyzing the transfer of the 4'-phosphopantetheine (Ppant) moiety from coenzyme A to the apo-domains of both EntB (ArCP domain) and EntF (PCP domain) to yield their holo-forms which make them competent for the activation of 2,3-dihydroxybenzoate (DHB) and L-serine, respectively.</text>
</comment>
<feature type="binding site" evidence="13">
    <location>
        <position position="125"/>
    </location>
    <ligand>
        <name>Mg(2+)</name>
        <dbReference type="ChEBI" id="CHEBI:18420"/>
    </ligand>
</feature>
<dbReference type="GO" id="GO:0009366">
    <property type="term" value="C:enterobactin synthetase complex"/>
    <property type="evidence" value="ECO:0007669"/>
    <property type="project" value="InterPro"/>
</dbReference>
<dbReference type="UniPathway" id="UPA00017"/>
<comment type="catalytic activity">
    <reaction evidence="10">
        <text>apo-[aryl-carrier protein] + CoA = holo-[aryl-carrier protein] + adenosine 3',5'-bisphosphate + H(+)</text>
        <dbReference type="Rhea" id="RHEA:48404"/>
        <dbReference type="Rhea" id="RHEA-COMP:15903"/>
        <dbReference type="Rhea" id="RHEA-COMP:17557"/>
        <dbReference type="ChEBI" id="CHEBI:15378"/>
        <dbReference type="ChEBI" id="CHEBI:29999"/>
        <dbReference type="ChEBI" id="CHEBI:57287"/>
        <dbReference type="ChEBI" id="CHEBI:58343"/>
        <dbReference type="ChEBI" id="CHEBI:64479"/>
    </reaction>
</comment>
<feature type="binding site" evidence="12">
    <location>
        <position position="173"/>
    </location>
    <ligand>
        <name>CoA</name>
        <dbReference type="ChEBI" id="CHEBI:57287"/>
    </ligand>
</feature>
<accession>A0A2T5PE94</accession>
<feature type="binding site" evidence="12">
    <location>
        <position position="123"/>
    </location>
    <ligand>
        <name>CoA</name>
        <dbReference type="ChEBI" id="CHEBI:57287"/>
    </ligand>
</feature>
<dbReference type="OrthoDB" id="8210607at2"/>
<feature type="binding site" evidence="13">
    <location>
        <position position="123"/>
    </location>
    <ligand>
        <name>Mg(2+)</name>
        <dbReference type="ChEBI" id="CHEBI:18420"/>
    </ligand>
</feature>
<sequence length="238" mass="25759">MSASYIPPCCSAPSHAWLLPTRLDGACMVSSRFDPALWHEEQFALAGIAPARGVAKRQSEFLAGRICAREALVQLRGEPGVPAVGEDGAPQWPGGVVGSITHGQGRALAVVAPAQRIQGLGLDIETLLPPARAERLQGEILSADELRRLDGLDEIERAQAITLTFSIKESLFKALYPLVGRRFYFHDAELLEHDASGNARLRLLIDLSTDWRSGALLDGQFACFDERLLSLVAIPAAR</sequence>
<evidence type="ECO:0000256" key="5">
    <source>
        <dbReference type="ARBA" id="ARBA00019087"/>
    </source>
</evidence>
<dbReference type="PANTHER" id="PTHR38096">
    <property type="entry name" value="ENTEROBACTIN SYNTHASE COMPONENT D"/>
    <property type="match status" value="1"/>
</dbReference>
<evidence type="ECO:0000256" key="2">
    <source>
        <dbReference type="ARBA" id="ARBA00004993"/>
    </source>
</evidence>
<feature type="binding site" evidence="12">
    <location>
        <position position="57"/>
    </location>
    <ligand>
        <name>CoA</name>
        <dbReference type="ChEBI" id="CHEBI:57287"/>
    </ligand>
</feature>
<dbReference type="Pfam" id="PF17837">
    <property type="entry name" value="4PPT_N"/>
    <property type="match status" value="1"/>
</dbReference>